<keyword evidence="6" id="KW-1185">Reference proteome</keyword>
<dbReference type="PRINTS" id="PR00778">
    <property type="entry name" value="HTHARSR"/>
</dbReference>
<organism evidence="5 6">
    <name type="scientific">Streptomyces reniochalinae</name>
    <dbReference type="NCBI Taxonomy" id="2250578"/>
    <lineage>
        <taxon>Bacteria</taxon>
        <taxon>Bacillati</taxon>
        <taxon>Actinomycetota</taxon>
        <taxon>Actinomycetes</taxon>
        <taxon>Kitasatosporales</taxon>
        <taxon>Streptomycetaceae</taxon>
        <taxon>Streptomyces</taxon>
    </lineage>
</organism>
<evidence type="ECO:0000256" key="1">
    <source>
        <dbReference type="ARBA" id="ARBA00023015"/>
    </source>
</evidence>
<dbReference type="CDD" id="cd00090">
    <property type="entry name" value="HTH_ARSR"/>
    <property type="match status" value="1"/>
</dbReference>
<evidence type="ECO:0000259" key="4">
    <source>
        <dbReference type="PROSITE" id="PS50987"/>
    </source>
</evidence>
<dbReference type="AlphaFoldDB" id="A0A367E6W8"/>
<protein>
    <submittedName>
        <fullName evidence="5">ArsR family transcriptional regulator</fullName>
    </submittedName>
</protein>
<dbReference type="Gene3D" id="1.10.10.10">
    <property type="entry name" value="Winged helix-like DNA-binding domain superfamily/Winged helix DNA-binding domain"/>
    <property type="match status" value="1"/>
</dbReference>
<dbReference type="InterPro" id="IPR036390">
    <property type="entry name" value="WH_DNA-bd_sf"/>
</dbReference>
<dbReference type="PANTHER" id="PTHR33154">
    <property type="entry name" value="TRANSCRIPTIONAL REGULATOR, ARSR FAMILY"/>
    <property type="match status" value="1"/>
</dbReference>
<evidence type="ECO:0000256" key="2">
    <source>
        <dbReference type="ARBA" id="ARBA00023125"/>
    </source>
</evidence>
<dbReference type="Pfam" id="PF12840">
    <property type="entry name" value="HTH_20"/>
    <property type="match status" value="1"/>
</dbReference>
<evidence type="ECO:0000256" key="3">
    <source>
        <dbReference type="ARBA" id="ARBA00023163"/>
    </source>
</evidence>
<dbReference type="Pfam" id="PF19361">
    <property type="entry name" value="DUF5937"/>
    <property type="match status" value="1"/>
</dbReference>
<keyword evidence="3" id="KW-0804">Transcription</keyword>
<dbReference type="SMART" id="SM00418">
    <property type="entry name" value="HTH_ARSR"/>
    <property type="match status" value="1"/>
</dbReference>
<dbReference type="InterPro" id="IPR045981">
    <property type="entry name" value="DUF5937"/>
</dbReference>
<proteinExistence type="predicted"/>
<dbReference type="Proteomes" id="UP000253507">
    <property type="component" value="Unassembled WGS sequence"/>
</dbReference>
<dbReference type="GO" id="GO:0003700">
    <property type="term" value="F:DNA-binding transcription factor activity"/>
    <property type="evidence" value="ECO:0007669"/>
    <property type="project" value="InterPro"/>
</dbReference>
<dbReference type="SUPFAM" id="SSF46785">
    <property type="entry name" value="Winged helix' DNA-binding domain"/>
    <property type="match status" value="1"/>
</dbReference>
<dbReference type="PANTHER" id="PTHR33154:SF33">
    <property type="entry name" value="TRANSCRIPTIONAL REPRESSOR SDPR"/>
    <property type="match status" value="1"/>
</dbReference>
<dbReference type="GO" id="GO:0003677">
    <property type="term" value="F:DNA binding"/>
    <property type="evidence" value="ECO:0007669"/>
    <property type="project" value="UniProtKB-KW"/>
</dbReference>
<keyword evidence="2" id="KW-0238">DNA-binding</keyword>
<reference evidence="5 6" key="1">
    <citation type="submission" date="2018-06" db="EMBL/GenBank/DDBJ databases">
        <title>Streptomyces reniochalinae sp. nov. and Streptomyces diacarnus sp. nov. from marine sponges.</title>
        <authorList>
            <person name="Li L."/>
        </authorList>
    </citation>
    <scope>NUCLEOTIDE SEQUENCE [LARGE SCALE GENOMIC DNA]</scope>
    <source>
        <strain evidence="5 6">LHW50302</strain>
    </source>
</reference>
<gene>
    <name evidence="5" type="ORF">DQ392_30950</name>
</gene>
<evidence type="ECO:0000313" key="6">
    <source>
        <dbReference type="Proteomes" id="UP000253507"/>
    </source>
</evidence>
<feature type="domain" description="HTH arsR-type" evidence="4">
    <location>
        <begin position="281"/>
        <end position="373"/>
    </location>
</feature>
<name>A0A367E6W8_9ACTN</name>
<dbReference type="InterPro" id="IPR011991">
    <property type="entry name" value="ArsR-like_HTH"/>
</dbReference>
<dbReference type="PROSITE" id="PS50987">
    <property type="entry name" value="HTH_ARSR_2"/>
    <property type="match status" value="1"/>
</dbReference>
<dbReference type="NCBIfam" id="NF033788">
    <property type="entry name" value="HTH_metalloreg"/>
    <property type="match status" value="1"/>
</dbReference>
<sequence>MSVTVHIAGLPLERVVFSPSPLAELGTALHTLAEPGHHPGVHGWATATNASLKQDLADRLCEADFLWRTTFSDILLGFAGLRDASAQPGGTLSQDLDLLDRLDDESYVMAALEFTCGALYGTDAVRSPLADPALRERALDLAAARGPQQQRFTQRLLDDPPAVRSWIRRLFEDCDRAFFADTWNRVRPQLTADAREKTELLRRRGLAATLAAVSPALSTDEAGSVIDADKLASARTTAVDPAVGPGVTFVPSIHQWPHLLVLHRHGWRPVVHYPVAAPELPGPLSVDQFKLRMEALAHPMRMRLCRNLARAPYSTSELADQYALSSPEVSRHLAVLKKAGLITARRRGRYVQYQLDLKVVGRLGSDFLETVLR</sequence>
<dbReference type="RefSeq" id="WP_114019021.1">
    <property type="nucleotide sequence ID" value="NZ_QOIM01000047.1"/>
</dbReference>
<dbReference type="OrthoDB" id="3396564at2"/>
<dbReference type="InterPro" id="IPR051081">
    <property type="entry name" value="HTH_MetalResp_TranReg"/>
</dbReference>
<comment type="caution">
    <text evidence="5">The sequence shown here is derived from an EMBL/GenBank/DDBJ whole genome shotgun (WGS) entry which is preliminary data.</text>
</comment>
<accession>A0A367E6W8</accession>
<evidence type="ECO:0000313" key="5">
    <source>
        <dbReference type="EMBL" id="RCG13723.1"/>
    </source>
</evidence>
<dbReference type="InterPro" id="IPR036388">
    <property type="entry name" value="WH-like_DNA-bd_sf"/>
</dbReference>
<keyword evidence="1" id="KW-0805">Transcription regulation</keyword>
<dbReference type="EMBL" id="QOIM01000047">
    <property type="protein sequence ID" value="RCG13723.1"/>
    <property type="molecule type" value="Genomic_DNA"/>
</dbReference>
<dbReference type="InterPro" id="IPR001845">
    <property type="entry name" value="HTH_ArsR_DNA-bd_dom"/>
</dbReference>